<keyword evidence="2" id="KW-1185">Reference proteome</keyword>
<evidence type="ECO:0000313" key="2">
    <source>
        <dbReference type="Proteomes" id="UP001204798"/>
    </source>
</evidence>
<dbReference type="EMBL" id="JANUCP010000001">
    <property type="protein sequence ID" value="MCS3917740.1"/>
    <property type="molecule type" value="Genomic_DNA"/>
</dbReference>
<reference evidence="1 2" key="1">
    <citation type="submission" date="2022-08" db="EMBL/GenBank/DDBJ databases">
        <title>Bacterial and archaeal communities from various locations to study Microbial Dark Matter (Phase II).</title>
        <authorList>
            <person name="Stepanauskas R."/>
        </authorList>
    </citation>
    <scope>NUCLEOTIDE SEQUENCE [LARGE SCALE GENOMIC DNA]</scope>
    <source>
        <strain evidence="1 2">PD1</strain>
    </source>
</reference>
<name>A0ABT2ELA8_9BACT</name>
<evidence type="ECO:0000313" key="1">
    <source>
        <dbReference type="EMBL" id="MCS3917740.1"/>
    </source>
</evidence>
<proteinExistence type="predicted"/>
<gene>
    <name evidence="1" type="ORF">M2350_000137</name>
</gene>
<protein>
    <submittedName>
        <fullName evidence="1">Uncharacterized protein</fullName>
    </submittedName>
</protein>
<accession>A0ABT2ELA8</accession>
<organism evidence="1 2">
    <name type="scientific">Candidatus Fervidibacter sacchari</name>
    <dbReference type="NCBI Taxonomy" id="1448929"/>
    <lineage>
        <taxon>Bacteria</taxon>
        <taxon>Candidatus Fervidibacterota</taxon>
        <taxon>Candidatus Fervidibacter</taxon>
    </lineage>
</organism>
<dbReference type="RefSeq" id="WP_259092160.1">
    <property type="nucleotide sequence ID" value="NZ_CP130454.1"/>
</dbReference>
<comment type="caution">
    <text evidence="1">The sequence shown here is derived from an EMBL/GenBank/DDBJ whole genome shotgun (WGS) entry which is preliminary data.</text>
</comment>
<dbReference type="Proteomes" id="UP001204798">
    <property type="component" value="Unassembled WGS sequence"/>
</dbReference>
<sequence length="549" mass="62550">MAGVFKKILLISLLSLLLVSAVVRLMRANEEAKEYVFGYLILPVEGGIDKSYGYGFSMYVPAWPLLMHYPGHNFQSGLPSTWMFAQDSPVYSDIEGGLGWWRDTRFPTETPKFIMGGVGPDFSEVANAPGRGWGTWEEPRGLYGVAQLSNCLLFPLDGLRIKDGAKGELLGYGYINLPLAEPKEKTNGKDVPTGGNCWTLFINANNFKGPVAFFLPYFWSKHGLKNPNWAGRLLDSKPADPNRAVQMETQWIPCRVAKDSKGSLYARIAEVLFPINHDGVTVLLHRDTVYNEKALWESVKTWFSGGHPSSGRIDMRGAYVRRIKGRGYSTWEIRIPVGKGKEMRARLDWESFATPIIVDEYTYGYKWNYKFVRKYRDFVILPEFYRLENSDDPKKAKWVPILPEEVPPETGLKEVKFTRPIEPEPEPFTTPIDDPKSCWRNPGPVAGPFKAYLGDGSVVTYYWYRFADQPALLNADLTKEEREEMQKRVELIHRHWTKDREYLPSPTVGKLVDLDPAQIVKLPKGLEVGYVPIVVRQELAKEKPAKQRR</sequence>